<comment type="caution">
    <text evidence="6">The sequence shown here is derived from an EMBL/GenBank/DDBJ whole genome shotgun (WGS) entry which is preliminary data.</text>
</comment>
<feature type="domain" description="Thioredoxin" evidence="5">
    <location>
        <begin position="270"/>
        <end position="409"/>
    </location>
</feature>
<dbReference type="Pfam" id="PF13905">
    <property type="entry name" value="Thioredoxin_8"/>
    <property type="match status" value="1"/>
</dbReference>
<dbReference type="GO" id="GO:0030313">
    <property type="term" value="C:cell envelope"/>
    <property type="evidence" value="ECO:0007669"/>
    <property type="project" value="UniProtKB-SubCell"/>
</dbReference>
<dbReference type="SUPFAM" id="SSF52833">
    <property type="entry name" value="Thioredoxin-like"/>
    <property type="match status" value="1"/>
</dbReference>
<evidence type="ECO:0000259" key="5">
    <source>
        <dbReference type="PROSITE" id="PS51352"/>
    </source>
</evidence>
<name>A0A512B2A9_9BACT</name>
<sequence length="409" mass="46904">MLALLSLAACQQEVKHLKGRGYKVTGAVANCEGCEVKLQLYDYNQYKYVQQTPIRVDSVKNNHFTIKGRTTRAGFYEVHIKDKATGQPMVAIIYLPATAVHLTADTKGLVPGEWQPVQSELHAAGRPGSFDNISITSNSPVQAEITKYFLLQDSLVVEYLKKEKKTYAAYRSTYDSGNPKLINAWADSVRDLPNKLPLYKAYAADLFIRQHPQSEVAILAMLENYHEKTTNYRFYRYFNALPLSRQLTFYGQALARKLNLSNKPARSKQHWVGSSITYLKGKTPAKAELDVKKIFSQNKYTLLTFWASWNVPSRAQMPEYQRLYQQHQKQGFEIIAVSFDQDYKAWTQAIADEALTFQHVSELKGEDAFEYRRFRIRDIPFNILFDNRGTMVAVDLTPQEVARKLKQNL</sequence>
<evidence type="ECO:0000256" key="3">
    <source>
        <dbReference type="ARBA" id="ARBA00023157"/>
    </source>
</evidence>
<reference evidence="6 7" key="1">
    <citation type="submission" date="2019-07" db="EMBL/GenBank/DDBJ databases">
        <title>Whole genome shotgun sequence of Adhaeribacter aerolatus NBRC 106133.</title>
        <authorList>
            <person name="Hosoyama A."/>
            <person name="Uohara A."/>
            <person name="Ohji S."/>
            <person name="Ichikawa N."/>
        </authorList>
    </citation>
    <scope>NUCLEOTIDE SEQUENCE [LARGE SCALE GENOMIC DNA]</scope>
    <source>
        <strain evidence="6 7">NBRC 106133</strain>
    </source>
</reference>
<accession>A0A512B2A9</accession>
<dbReference type="PANTHER" id="PTHR42852:SF6">
    <property type="entry name" value="THIOL:DISULFIDE INTERCHANGE PROTEIN DSBE"/>
    <property type="match status" value="1"/>
</dbReference>
<proteinExistence type="predicted"/>
<evidence type="ECO:0000256" key="4">
    <source>
        <dbReference type="ARBA" id="ARBA00023284"/>
    </source>
</evidence>
<protein>
    <recommendedName>
        <fullName evidence="5">Thioredoxin domain-containing protein</fullName>
    </recommendedName>
</protein>
<evidence type="ECO:0000313" key="6">
    <source>
        <dbReference type="EMBL" id="GEO06092.1"/>
    </source>
</evidence>
<dbReference type="InterPro" id="IPR012336">
    <property type="entry name" value="Thioredoxin-like_fold"/>
</dbReference>
<evidence type="ECO:0000313" key="7">
    <source>
        <dbReference type="Proteomes" id="UP000321532"/>
    </source>
</evidence>
<dbReference type="EMBL" id="BJYS01000031">
    <property type="protein sequence ID" value="GEO06092.1"/>
    <property type="molecule type" value="Genomic_DNA"/>
</dbReference>
<dbReference type="InterPro" id="IPR036249">
    <property type="entry name" value="Thioredoxin-like_sf"/>
</dbReference>
<keyword evidence="7" id="KW-1185">Reference proteome</keyword>
<dbReference type="PROSITE" id="PS51352">
    <property type="entry name" value="THIOREDOXIN_2"/>
    <property type="match status" value="1"/>
</dbReference>
<dbReference type="CDD" id="cd02966">
    <property type="entry name" value="TlpA_like_family"/>
    <property type="match status" value="1"/>
</dbReference>
<dbReference type="AlphaFoldDB" id="A0A512B2A9"/>
<keyword evidence="2" id="KW-0201">Cytochrome c-type biogenesis</keyword>
<keyword evidence="4" id="KW-0676">Redox-active center</keyword>
<dbReference type="GO" id="GO:0017004">
    <property type="term" value="P:cytochrome complex assembly"/>
    <property type="evidence" value="ECO:0007669"/>
    <property type="project" value="UniProtKB-KW"/>
</dbReference>
<evidence type="ECO:0000256" key="2">
    <source>
        <dbReference type="ARBA" id="ARBA00022748"/>
    </source>
</evidence>
<evidence type="ECO:0000256" key="1">
    <source>
        <dbReference type="ARBA" id="ARBA00004196"/>
    </source>
</evidence>
<keyword evidence="3" id="KW-1015">Disulfide bond</keyword>
<dbReference type="InterPro" id="IPR013766">
    <property type="entry name" value="Thioredoxin_domain"/>
</dbReference>
<comment type="subcellular location">
    <subcellularLocation>
        <location evidence="1">Cell envelope</location>
    </subcellularLocation>
</comment>
<gene>
    <name evidence="6" type="ORF">AAE02nite_37560</name>
</gene>
<dbReference type="InterPro" id="IPR050553">
    <property type="entry name" value="Thioredoxin_ResA/DsbE_sf"/>
</dbReference>
<organism evidence="6 7">
    <name type="scientific">Adhaeribacter aerolatus</name>
    <dbReference type="NCBI Taxonomy" id="670289"/>
    <lineage>
        <taxon>Bacteria</taxon>
        <taxon>Pseudomonadati</taxon>
        <taxon>Bacteroidota</taxon>
        <taxon>Cytophagia</taxon>
        <taxon>Cytophagales</taxon>
        <taxon>Hymenobacteraceae</taxon>
        <taxon>Adhaeribacter</taxon>
    </lineage>
</organism>
<dbReference type="Gene3D" id="3.40.30.10">
    <property type="entry name" value="Glutaredoxin"/>
    <property type="match status" value="1"/>
</dbReference>
<dbReference type="Proteomes" id="UP000321532">
    <property type="component" value="Unassembled WGS sequence"/>
</dbReference>
<dbReference type="PANTHER" id="PTHR42852">
    <property type="entry name" value="THIOL:DISULFIDE INTERCHANGE PROTEIN DSBE"/>
    <property type="match status" value="1"/>
</dbReference>